<sequence>MGDDIRNICHMPAVSINCQAHFAIYKNYNHLQWDHRPTKHSLYHALAQIQHMDSVAYKVCNLLKSCNNMEVLLFELHIQGESCLPLPEFVVVYSSPIMCPECLLSKI</sequence>
<accession>A0A0A9GBW8</accession>
<protein>
    <submittedName>
        <fullName evidence="1">Uncharacterized protein</fullName>
    </submittedName>
</protein>
<reference evidence="1" key="1">
    <citation type="submission" date="2014-09" db="EMBL/GenBank/DDBJ databases">
        <authorList>
            <person name="Magalhaes I.L.F."/>
            <person name="Oliveira U."/>
            <person name="Santos F.R."/>
            <person name="Vidigal T.H.D.A."/>
            <person name="Brescovit A.D."/>
            <person name="Santos A.J."/>
        </authorList>
    </citation>
    <scope>NUCLEOTIDE SEQUENCE</scope>
    <source>
        <tissue evidence="1">Shoot tissue taken approximately 20 cm above the soil surface</tissue>
    </source>
</reference>
<proteinExistence type="predicted"/>
<dbReference type="EMBL" id="GBRH01175899">
    <property type="protein sequence ID" value="JAE21997.1"/>
    <property type="molecule type" value="Transcribed_RNA"/>
</dbReference>
<organism evidence="1">
    <name type="scientific">Arundo donax</name>
    <name type="common">Giant reed</name>
    <name type="synonym">Donax arundinaceus</name>
    <dbReference type="NCBI Taxonomy" id="35708"/>
    <lineage>
        <taxon>Eukaryota</taxon>
        <taxon>Viridiplantae</taxon>
        <taxon>Streptophyta</taxon>
        <taxon>Embryophyta</taxon>
        <taxon>Tracheophyta</taxon>
        <taxon>Spermatophyta</taxon>
        <taxon>Magnoliopsida</taxon>
        <taxon>Liliopsida</taxon>
        <taxon>Poales</taxon>
        <taxon>Poaceae</taxon>
        <taxon>PACMAD clade</taxon>
        <taxon>Arundinoideae</taxon>
        <taxon>Arundineae</taxon>
        <taxon>Arundo</taxon>
    </lineage>
</organism>
<name>A0A0A9GBW8_ARUDO</name>
<dbReference type="AlphaFoldDB" id="A0A0A9GBW8"/>
<reference evidence="1" key="2">
    <citation type="journal article" date="2015" name="Data Brief">
        <title>Shoot transcriptome of the giant reed, Arundo donax.</title>
        <authorList>
            <person name="Barrero R.A."/>
            <person name="Guerrero F.D."/>
            <person name="Moolhuijzen P."/>
            <person name="Goolsby J.A."/>
            <person name="Tidwell J."/>
            <person name="Bellgard S.E."/>
            <person name="Bellgard M.I."/>
        </authorList>
    </citation>
    <scope>NUCLEOTIDE SEQUENCE</scope>
    <source>
        <tissue evidence="1">Shoot tissue taken approximately 20 cm above the soil surface</tissue>
    </source>
</reference>
<evidence type="ECO:0000313" key="1">
    <source>
        <dbReference type="EMBL" id="JAE21997.1"/>
    </source>
</evidence>